<organism evidence="3">
    <name type="scientific">Trypanosoma vivax (strain Y486)</name>
    <dbReference type="NCBI Taxonomy" id="1055687"/>
    <lineage>
        <taxon>Eukaryota</taxon>
        <taxon>Discoba</taxon>
        <taxon>Euglenozoa</taxon>
        <taxon>Kinetoplastea</taxon>
        <taxon>Metakinetoplastina</taxon>
        <taxon>Trypanosomatida</taxon>
        <taxon>Trypanosomatidae</taxon>
        <taxon>Trypanosoma</taxon>
        <taxon>Duttonella</taxon>
    </lineage>
</organism>
<evidence type="ECO:0000313" key="3">
    <source>
        <dbReference type="EMBL" id="CCC51925.1"/>
    </source>
</evidence>
<proteinExistence type="predicted"/>
<dbReference type="PANTHER" id="PTHR44144:SF1">
    <property type="entry name" value="DNAJ HOMOLOG SUBFAMILY C MEMBER 9"/>
    <property type="match status" value="1"/>
</dbReference>
<dbReference type="InterPro" id="IPR056453">
    <property type="entry name" value="HTH_DNAJC9"/>
</dbReference>
<dbReference type="OMA" id="FPTWREY"/>
<evidence type="ECO:0000256" key="1">
    <source>
        <dbReference type="SAM" id="MobiDB-lite"/>
    </source>
</evidence>
<dbReference type="SUPFAM" id="SSF46565">
    <property type="entry name" value="Chaperone J-domain"/>
    <property type="match status" value="1"/>
</dbReference>
<gene>
    <name evidence="3" type="ORF">TVY486_1009700</name>
</gene>
<evidence type="ECO:0000259" key="2">
    <source>
        <dbReference type="PROSITE" id="PS50076"/>
    </source>
</evidence>
<dbReference type="VEuPathDB" id="TriTrypDB:TvY486_1009700"/>
<dbReference type="PANTHER" id="PTHR44144">
    <property type="entry name" value="DNAJ HOMOLOG SUBFAMILY C MEMBER 9"/>
    <property type="match status" value="1"/>
</dbReference>
<dbReference type="Gene3D" id="1.10.287.110">
    <property type="entry name" value="DnaJ domain"/>
    <property type="match status" value="1"/>
</dbReference>
<dbReference type="InterPro" id="IPR001623">
    <property type="entry name" value="DnaJ_domain"/>
</dbReference>
<dbReference type="Pfam" id="PF00226">
    <property type="entry name" value="DnaJ"/>
    <property type="match status" value="1"/>
</dbReference>
<feature type="region of interest" description="Disordered" evidence="1">
    <location>
        <begin position="223"/>
        <end position="260"/>
    </location>
</feature>
<name>G0U7R7_TRYVY</name>
<protein>
    <submittedName>
        <fullName evidence="3">Putative chaperone protein DNAj</fullName>
    </submittedName>
</protein>
<reference evidence="3" key="1">
    <citation type="journal article" date="2012" name="Proc. Natl. Acad. Sci. U.S.A.">
        <title>Antigenic diversity is generated by distinct evolutionary mechanisms in African trypanosome species.</title>
        <authorList>
            <person name="Jackson A.P."/>
            <person name="Berry A."/>
            <person name="Aslett M."/>
            <person name="Allison H.C."/>
            <person name="Burton P."/>
            <person name="Vavrova-Anderson J."/>
            <person name="Brown R."/>
            <person name="Browne H."/>
            <person name="Corton N."/>
            <person name="Hauser H."/>
            <person name="Gamble J."/>
            <person name="Gilderthorp R."/>
            <person name="Marcello L."/>
            <person name="McQuillan J."/>
            <person name="Otto T.D."/>
            <person name="Quail M.A."/>
            <person name="Sanders M.J."/>
            <person name="van Tonder A."/>
            <person name="Ginger M.L."/>
            <person name="Field M.C."/>
            <person name="Barry J.D."/>
            <person name="Hertz-Fowler C."/>
            <person name="Berriman M."/>
        </authorList>
    </citation>
    <scope>NUCLEOTIDE SEQUENCE</scope>
    <source>
        <strain evidence="3">Y486</strain>
    </source>
</reference>
<dbReference type="InterPro" id="IPR018253">
    <property type="entry name" value="DnaJ_domain_CS"/>
</dbReference>
<sequence length="260" mass="29265">MASKRPLYDVLGVSKDTNASEIARVYRQLALKYHPDRNPEGAAKFKEIANAYSVLSDPEKRRVYDSTGVDPSVGMDMGSEVTAAQRSAEMRERVQMFYASYAGSPEETSDVIERFNKCKGNFRRMVLTELLFDNGKVDEVKRLQDLVHALVKQGKLKCTEAWKVTCTDAACKQIEKTMQKERKRAAEALKSMGLSSAEQEGDRMQALQSIIAGDQEKQWTDMVSHLAEKYAKPKKSQAKTKRSEDKAEKAAGTQRKKVKK</sequence>
<dbReference type="InterPro" id="IPR052594">
    <property type="entry name" value="J_domain-containing_protein"/>
</dbReference>
<dbReference type="CDD" id="cd06257">
    <property type="entry name" value="DnaJ"/>
    <property type="match status" value="1"/>
</dbReference>
<dbReference type="PRINTS" id="PR00625">
    <property type="entry name" value="JDOMAIN"/>
</dbReference>
<dbReference type="PROSITE" id="PS50076">
    <property type="entry name" value="DNAJ_2"/>
    <property type="match status" value="1"/>
</dbReference>
<dbReference type="GO" id="GO:0031072">
    <property type="term" value="F:heat shock protein binding"/>
    <property type="evidence" value="ECO:0007669"/>
    <property type="project" value="TreeGrafter"/>
</dbReference>
<dbReference type="GO" id="GO:0005634">
    <property type="term" value="C:nucleus"/>
    <property type="evidence" value="ECO:0007669"/>
    <property type="project" value="TreeGrafter"/>
</dbReference>
<dbReference type="Pfam" id="PF23302">
    <property type="entry name" value="HTH_DNAJC9"/>
    <property type="match status" value="1"/>
</dbReference>
<accession>G0U7R7</accession>
<dbReference type="PROSITE" id="PS00636">
    <property type="entry name" value="DNAJ_1"/>
    <property type="match status" value="1"/>
</dbReference>
<feature type="domain" description="J" evidence="2">
    <location>
        <begin position="6"/>
        <end position="68"/>
    </location>
</feature>
<dbReference type="GO" id="GO:0005737">
    <property type="term" value="C:cytoplasm"/>
    <property type="evidence" value="ECO:0007669"/>
    <property type="project" value="TreeGrafter"/>
</dbReference>
<dbReference type="SMART" id="SM00271">
    <property type="entry name" value="DnaJ"/>
    <property type="match status" value="1"/>
</dbReference>
<dbReference type="EMBL" id="HE573026">
    <property type="protein sequence ID" value="CCC51925.1"/>
    <property type="molecule type" value="Genomic_DNA"/>
</dbReference>
<dbReference type="AlphaFoldDB" id="G0U7R7"/>
<dbReference type="InterPro" id="IPR036869">
    <property type="entry name" value="J_dom_sf"/>
</dbReference>